<dbReference type="PANTHER" id="PTHR39441">
    <property type="entry name" value="DUF2252 DOMAIN-CONTAINING PROTEIN"/>
    <property type="match status" value="1"/>
</dbReference>
<gene>
    <name evidence="1" type="ORF">JOM49_001079</name>
</gene>
<dbReference type="PANTHER" id="PTHR39441:SF1">
    <property type="entry name" value="DUF2252 DOMAIN-CONTAINING PROTEIN"/>
    <property type="match status" value="1"/>
</dbReference>
<sequence length="443" mass="49537">MPSVVERIRETSGEQRQAEIVEVLIDAFDELMRADAGAFRRKFRKMAAAPFAFYRGSACLFYADMAAEPDRWADERTGRVWIEGDLHAENFGTYMDAAGALVFDINDFDEAYLGSFTWDLKRLAASVALLAWGKAISDVDIERLITTYLRSYVRQVREFADRPGDEMFKLQLDTTEGLLHDVLLHARLSTRVGLLDQVTVVEDYDRRFRLGPGVRRLDASERSAVERAYESYLDTIPAGKRFGDATYRVKDVVGRKGFGIGSAGLPAYNILVEGPTQALDNDVVLSMKQGGVPAPSRIVNEDRIRGYFRHEGHRTAVSQRALQAHADPWLGYTEHDGTGFVVAELSPYVTDLDWSELTEPEDMAPVLDYLGRATAKMHCVADSDSEQTLVEFQCEEAIAAAIGTEEDAFVKELTEFGMAYGELARDDHRLFVDAFRNGQIPGV</sequence>
<name>A0ABS4PJF4_9PSEU</name>
<protein>
    <submittedName>
        <fullName evidence="1">Uncharacterized protein (DUF2252 family)</fullName>
    </submittedName>
</protein>
<dbReference type="Pfam" id="PF10009">
    <property type="entry name" value="DUF2252"/>
    <property type="match status" value="1"/>
</dbReference>
<reference evidence="1 2" key="1">
    <citation type="submission" date="2021-03" db="EMBL/GenBank/DDBJ databases">
        <title>Sequencing the genomes of 1000 actinobacteria strains.</title>
        <authorList>
            <person name="Klenk H.-P."/>
        </authorList>
    </citation>
    <scope>NUCLEOTIDE SEQUENCE [LARGE SCALE GENOMIC DNA]</scope>
    <source>
        <strain evidence="1 2">DSM 45510</strain>
    </source>
</reference>
<dbReference type="InterPro" id="IPR018721">
    <property type="entry name" value="DUF2252"/>
</dbReference>
<proteinExistence type="predicted"/>
<dbReference type="Proteomes" id="UP000741013">
    <property type="component" value="Unassembled WGS sequence"/>
</dbReference>
<dbReference type="RefSeq" id="WP_245369237.1">
    <property type="nucleotide sequence ID" value="NZ_JAGGMS010000001.1"/>
</dbReference>
<accession>A0ABS4PJF4</accession>
<evidence type="ECO:0000313" key="1">
    <source>
        <dbReference type="EMBL" id="MBP2179553.1"/>
    </source>
</evidence>
<evidence type="ECO:0000313" key="2">
    <source>
        <dbReference type="Proteomes" id="UP000741013"/>
    </source>
</evidence>
<organism evidence="1 2">
    <name type="scientific">Amycolatopsis magusensis</name>
    <dbReference type="NCBI Taxonomy" id="882444"/>
    <lineage>
        <taxon>Bacteria</taxon>
        <taxon>Bacillati</taxon>
        <taxon>Actinomycetota</taxon>
        <taxon>Actinomycetes</taxon>
        <taxon>Pseudonocardiales</taxon>
        <taxon>Pseudonocardiaceae</taxon>
        <taxon>Amycolatopsis</taxon>
    </lineage>
</organism>
<keyword evidence="2" id="KW-1185">Reference proteome</keyword>
<dbReference type="EMBL" id="JAGGMS010000001">
    <property type="protein sequence ID" value="MBP2179553.1"/>
    <property type="molecule type" value="Genomic_DNA"/>
</dbReference>
<comment type="caution">
    <text evidence="1">The sequence shown here is derived from an EMBL/GenBank/DDBJ whole genome shotgun (WGS) entry which is preliminary data.</text>
</comment>